<dbReference type="RefSeq" id="WP_074747974.1">
    <property type="nucleotide sequence ID" value="NZ_FOCT01000011.1"/>
</dbReference>
<protein>
    <submittedName>
        <fullName evidence="9">Bacteriophage replication gene A protein (GPA)</fullName>
    </submittedName>
</protein>
<name>A0A1H8LZK3_9PROT</name>
<dbReference type="InterPro" id="IPR008766">
    <property type="entry name" value="Replication_gene_A-like"/>
</dbReference>
<dbReference type="Proteomes" id="UP000183898">
    <property type="component" value="Unassembled WGS sequence"/>
</dbReference>
<evidence type="ECO:0000256" key="2">
    <source>
        <dbReference type="ARBA" id="ARBA00009260"/>
    </source>
</evidence>
<evidence type="ECO:0000313" key="10">
    <source>
        <dbReference type="Proteomes" id="UP000183898"/>
    </source>
</evidence>
<evidence type="ECO:0000313" key="9">
    <source>
        <dbReference type="EMBL" id="SEO10543.1"/>
    </source>
</evidence>
<evidence type="ECO:0000256" key="5">
    <source>
        <dbReference type="ARBA" id="ARBA00022759"/>
    </source>
</evidence>
<evidence type="ECO:0000256" key="6">
    <source>
        <dbReference type="ARBA" id="ARBA00022801"/>
    </source>
</evidence>
<evidence type="ECO:0000256" key="1">
    <source>
        <dbReference type="ARBA" id="ARBA00003293"/>
    </source>
</evidence>
<organism evidence="9 10">
    <name type="scientific">Nitrosospira multiformis</name>
    <dbReference type="NCBI Taxonomy" id="1231"/>
    <lineage>
        <taxon>Bacteria</taxon>
        <taxon>Pseudomonadati</taxon>
        <taxon>Pseudomonadota</taxon>
        <taxon>Betaproteobacteria</taxon>
        <taxon>Nitrosomonadales</taxon>
        <taxon>Nitrosomonadaceae</taxon>
        <taxon>Nitrosospira</taxon>
    </lineage>
</organism>
<keyword evidence="6" id="KW-0378">Hydrolase</keyword>
<comment type="function">
    <text evidence="1">Possible endonuclease which induces a single-strand cut and initiates DNA replication.</text>
</comment>
<feature type="region of interest" description="Disordered" evidence="7">
    <location>
        <begin position="609"/>
        <end position="646"/>
    </location>
</feature>
<dbReference type="GO" id="GO:0004519">
    <property type="term" value="F:endonuclease activity"/>
    <property type="evidence" value="ECO:0007669"/>
    <property type="project" value="UniProtKB-KW"/>
</dbReference>
<dbReference type="AlphaFoldDB" id="A0A1H8LZK3"/>
<evidence type="ECO:0000256" key="7">
    <source>
        <dbReference type="SAM" id="MobiDB-lite"/>
    </source>
</evidence>
<sequence>MNAVWPIPLPESAYVREDGITFYREEEEEPFTSDILSRHPECLAEPMALEYARLYVEQGEEKAEAYLNAISAELASAPLSLLATDEEIRLFARRLADQFFRLQNKFKNPVIAARFLTHLAESKYGITAPWSKTSKTEKGIPLGEKPLSLVVTEAMGKSLPSVAVTEIRDKQNPLTVIDTGNRRAFLIPVPVSVTEKQTPVTVTEKREFPIAVTGKSKPANPVTATNTAITDTGILARLSDEYWWRRALRKVHVRKFEQGAIRLGLVHSRKGKYVSDETLERRRKQNRRNRAILEHCIASNELGQEYTLQQLADLSVSNPKIRRAELMTRIAGFDAVAQSLGHAAMFYTITCPSRMHARLSVSGQENPKYDRTTPREAQAYLRKIWARIRSRLDDRDLTYYGMRVAEPQHDGTPHWHLLLFMPKEHVKQVGSIVRDYAMREDGDEAGAAKHRYKEERIDRSKGTAASYIAKYISKNIDGFGLNCDIDGGEPTSAAERVRVWASTWGIRQFQPIGGPSVTLWRELRRMGEMDVTGELKELRDAADKGEWDRFVMLMGGPEAKRKGFPITLAKQWNDQPNRYKEPKGEEVIGIAWEKTVFPTRIHTWTVRNKSEPEKQRGLVELNEPSNEGGEIISLHQVGPEPLESCQ</sequence>
<dbReference type="Pfam" id="PF05840">
    <property type="entry name" value="Phage_GPA"/>
    <property type="match status" value="1"/>
</dbReference>
<evidence type="ECO:0000256" key="3">
    <source>
        <dbReference type="ARBA" id="ARBA00022705"/>
    </source>
</evidence>
<evidence type="ECO:0000259" key="8">
    <source>
        <dbReference type="Pfam" id="PF05840"/>
    </source>
</evidence>
<comment type="similarity">
    <text evidence="2">Belongs to the phage GPA family.</text>
</comment>
<dbReference type="GO" id="GO:0016787">
    <property type="term" value="F:hydrolase activity"/>
    <property type="evidence" value="ECO:0007669"/>
    <property type="project" value="UniProtKB-KW"/>
</dbReference>
<gene>
    <name evidence="9" type="ORF">SAMN05216404_111102</name>
</gene>
<feature type="domain" description="Replication gene A protein-like" evidence="8">
    <location>
        <begin position="234"/>
        <end position="478"/>
    </location>
</feature>
<dbReference type="EMBL" id="FOCT01000011">
    <property type="protein sequence ID" value="SEO10543.1"/>
    <property type="molecule type" value="Genomic_DNA"/>
</dbReference>
<keyword evidence="5" id="KW-0255">Endonuclease</keyword>
<proteinExistence type="inferred from homology"/>
<reference evidence="9 10" key="1">
    <citation type="submission" date="2016-10" db="EMBL/GenBank/DDBJ databases">
        <authorList>
            <person name="de Groot N.N."/>
        </authorList>
    </citation>
    <scope>NUCLEOTIDE SEQUENCE [LARGE SCALE GENOMIC DNA]</scope>
    <source>
        <strain evidence="9 10">Nl18</strain>
    </source>
</reference>
<evidence type="ECO:0000256" key="4">
    <source>
        <dbReference type="ARBA" id="ARBA00022722"/>
    </source>
</evidence>
<dbReference type="GO" id="GO:0006260">
    <property type="term" value="P:DNA replication"/>
    <property type="evidence" value="ECO:0007669"/>
    <property type="project" value="UniProtKB-KW"/>
</dbReference>
<keyword evidence="4" id="KW-0540">Nuclease</keyword>
<accession>A0A1H8LZK3</accession>
<keyword evidence="3" id="KW-0235">DNA replication</keyword>